<dbReference type="PANTHER" id="PTHR35007">
    <property type="entry name" value="INTEGRAL MEMBRANE PROTEIN-RELATED"/>
    <property type="match status" value="1"/>
</dbReference>
<proteinExistence type="predicted"/>
<dbReference type="EMBL" id="CP012677">
    <property type="protein sequence ID" value="ALE93186.1"/>
    <property type="molecule type" value="Genomic_DNA"/>
</dbReference>
<name>A0A0M4QY39_9MICC</name>
<reference evidence="9" key="1">
    <citation type="submission" date="2015-09" db="EMBL/GenBank/DDBJ databases">
        <title>Complete genome of Arthrobacter alpinus strain R3.8.</title>
        <authorList>
            <person name="See-Too W.S."/>
            <person name="Chan K.G."/>
        </authorList>
    </citation>
    <scope>NUCLEOTIDE SEQUENCE [LARGE SCALE GENOMIC DNA]</scope>
    <source>
        <strain evidence="9">R3.8</strain>
    </source>
</reference>
<accession>A0A0M4QY39</accession>
<keyword evidence="5 6" id="KW-0472">Membrane</keyword>
<dbReference type="PANTHER" id="PTHR35007:SF3">
    <property type="entry name" value="POSSIBLE CONSERVED ALANINE RICH MEMBRANE PROTEIN"/>
    <property type="match status" value="1"/>
</dbReference>
<feature type="transmembrane region" description="Helical" evidence="6">
    <location>
        <begin position="179"/>
        <end position="204"/>
    </location>
</feature>
<evidence type="ECO:0000256" key="3">
    <source>
        <dbReference type="ARBA" id="ARBA00022692"/>
    </source>
</evidence>
<evidence type="ECO:0000256" key="5">
    <source>
        <dbReference type="ARBA" id="ARBA00023136"/>
    </source>
</evidence>
<feature type="transmembrane region" description="Helical" evidence="6">
    <location>
        <begin position="6"/>
        <end position="26"/>
    </location>
</feature>
<dbReference type="GO" id="GO:0005886">
    <property type="term" value="C:plasma membrane"/>
    <property type="evidence" value="ECO:0007669"/>
    <property type="project" value="UniProtKB-SubCell"/>
</dbReference>
<evidence type="ECO:0000256" key="4">
    <source>
        <dbReference type="ARBA" id="ARBA00022989"/>
    </source>
</evidence>
<dbReference type="PATRIC" id="fig|656366.3.peg.3034"/>
<evidence type="ECO:0000313" key="8">
    <source>
        <dbReference type="EMBL" id="ALE93186.1"/>
    </source>
</evidence>
<gene>
    <name evidence="8" type="ORF">AOC05_14070</name>
</gene>
<evidence type="ECO:0000256" key="2">
    <source>
        <dbReference type="ARBA" id="ARBA00022475"/>
    </source>
</evidence>
<evidence type="ECO:0000259" key="7">
    <source>
        <dbReference type="Pfam" id="PF00482"/>
    </source>
</evidence>
<sequence length="207" mass="21804">MHVVKQGSVMAAVGIFVLLFIAFLCLRRRDGSRRWRERAARVRRGPADASKGPNFEHHAEAAGDLGVEDVPLLLELLGAVLDAGLSIPWALRIVSGVASAQIHTGLSQVVAGLEMGASWEHSWAGVGGVPQLAALHSALGFAALTGSPAAPLLYAEARQRRRQSNRDAEKRAAALGVKLVIPLGLCSLPAFICLGIVPVVVAMIPAF</sequence>
<protein>
    <recommendedName>
        <fullName evidence="7">Type II secretion system protein GspF domain-containing protein</fullName>
    </recommendedName>
</protein>
<dbReference type="RefSeq" id="WP_062007775.1">
    <property type="nucleotide sequence ID" value="NZ_CP012677.1"/>
</dbReference>
<keyword evidence="4 6" id="KW-1133">Transmembrane helix</keyword>
<dbReference type="AlphaFoldDB" id="A0A0M4QY39"/>
<keyword evidence="3 6" id="KW-0812">Transmembrane</keyword>
<keyword evidence="9" id="KW-1185">Reference proteome</keyword>
<organism evidence="8 9">
    <name type="scientific">Arthrobacter alpinus</name>
    <dbReference type="NCBI Taxonomy" id="656366"/>
    <lineage>
        <taxon>Bacteria</taxon>
        <taxon>Bacillati</taxon>
        <taxon>Actinomycetota</taxon>
        <taxon>Actinomycetes</taxon>
        <taxon>Micrococcales</taxon>
        <taxon>Micrococcaceae</taxon>
        <taxon>Arthrobacter</taxon>
    </lineage>
</organism>
<evidence type="ECO:0000256" key="1">
    <source>
        <dbReference type="ARBA" id="ARBA00004651"/>
    </source>
</evidence>
<dbReference type="KEGG" id="aaq:AOC05_14070"/>
<feature type="domain" description="Type II secretion system protein GspF" evidence="7">
    <location>
        <begin position="74"/>
        <end position="193"/>
    </location>
</feature>
<dbReference type="Pfam" id="PF00482">
    <property type="entry name" value="T2SSF"/>
    <property type="match status" value="1"/>
</dbReference>
<dbReference type="Proteomes" id="UP000062833">
    <property type="component" value="Chromosome"/>
</dbReference>
<keyword evidence="2" id="KW-1003">Cell membrane</keyword>
<dbReference type="InterPro" id="IPR018076">
    <property type="entry name" value="T2SS_GspF_dom"/>
</dbReference>
<evidence type="ECO:0000256" key="6">
    <source>
        <dbReference type="SAM" id="Phobius"/>
    </source>
</evidence>
<comment type="subcellular location">
    <subcellularLocation>
        <location evidence="1">Cell membrane</location>
        <topology evidence="1">Multi-pass membrane protein</topology>
    </subcellularLocation>
</comment>
<evidence type="ECO:0000313" key="9">
    <source>
        <dbReference type="Proteomes" id="UP000062833"/>
    </source>
</evidence>